<evidence type="ECO:0000313" key="3">
    <source>
        <dbReference type="Proteomes" id="UP000698752"/>
    </source>
</evidence>
<organism evidence="2 3">
    <name type="scientific">Neoroseomonas terrae</name>
    <dbReference type="NCBI Taxonomy" id="424799"/>
    <lineage>
        <taxon>Bacteria</taxon>
        <taxon>Pseudomonadati</taxon>
        <taxon>Pseudomonadota</taxon>
        <taxon>Alphaproteobacteria</taxon>
        <taxon>Acetobacterales</taxon>
        <taxon>Acetobacteraceae</taxon>
        <taxon>Neoroseomonas</taxon>
    </lineage>
</organism>
<gene>
    <name evidence="2" type="ORF">GXW78_00425</name>
</gene>
<sequence length="73" mass="7927">MGFDAVVADLLLAHQPASLSTVARVYQRHDFAAEREAALKAWAEYIARCATGEDGRANDVTKPPARQSVQRTG</sequence>
<dbReference type="RefSeq" id="WP_211865045.1">
    <property type="nucleotide sequence ID" value="NZ_JAAEDI010000001.1"/>
</dbReference>
<protein>
    <recommendedName>
        <fullName evidence="4">Integrase</fullName>
    </recommendedName>
</protein>
<keyword evidence="3" id="KW-1185">Reference proteome</keyword>
<reference evidence="3" key="1">
    <citation type="journal article" date="2021" name="Syst. Appl. Microbiol.">
        <title>Roseomonas hellenica sp. nov., isolated from roots of wild-growing Alkanna tinctoria.</title>
        <authorList>
            <person name="Rat A."/>
            <person name="Naranjo H.D."/>
            <person name="Lebbe L."/>
            <person name="Cnockaert M."/>
            <person name="Krigas N."/>
            <person name="Grigoriadou K."/>
            <person name="Maloupa E."/>
            <person name="Willems A."/>
        </authorList>
    </citation>
    <scope>NUCLEOTIDE SEQUENCE [LARGE SCALE GENOMIC DNA]</scope>
    <source>
        <strain evidence="3">LMG 31159</strain>
    </source>
</reference>
<feature type="region of interest" description="Disordered" evidence="1">
    <location>
        <begin position="53"/>
        <end position="73"/>
    </location>
</feature>
<dbReference type="Proteomes" id="UP000698752">
    <property type="component" value="Unassembled WGS sequence"/>
</dbReference>
<dbReference type="EMBL" id="JAAEDI010000001">
    <property type="protein sequence ID" value="MBR0648111.1"/>
    <property type="molecule type" value="Genomic_DNA"/>
</dbReference>
<accession>A0ABS5EAR4</accession>
<comment type="caution">
    <text evidence="2">The sequence shown here is derived from an EMBL/GenBank/DDBJ whole genome shotgun (WGS) entry which is preliminary data.</text>
</comment>
<evidence type="ECO:0008006" key="4">
    <source>
        <dbReference type="Google" id="ProtNLM"/>
    </source>
</evidence>
<name>A0ABS5EAR4_9PROT</name>
<evidence type="ECO:0000313" key="2">
    <source>
        <dbReference type="EMBL" id="MBR0648111.1"/>
    </source>
</evidence>
<proteinExistence type="predicted"/>
<evidence type="ECO:0000256" key="1">
    <source>
        <dbReference type="SAM" id="MobiDB-lite"/>
    </source>
</evidence>